<dbReference type="InterPro" id="IPR028994">
    <property type="entry name" value="Integrin_alpha_N"/>
</dbReference>
<evidence type="ECO:0000313" key="5">
    <source>
        <dbReference type="Proteomes" id="UP000281985"/>
    </source>
</evidence>
<dbReference type="Gene3D" id="2.130.10.130">
    <property type="entry name" value="Integrin alpha, N-terminal"/>
    <property type="match status" value="2"/>
</dbReference>
<dbReference type="Pfam" id="PF13517">
    <property type="entry name" value="FG-GAP_3"/>
    <property type="match status" value="3"/>
</dbReference>
<protein>
    <submittedName>
        <fullName evidence="4">T9SS C-terminal target domain-containing protein</fullName>
    </submittedName>
</protein>
<dbReference type="InterPro" id="IPR013517">
    <property type="entry name" value="FG-GAP"/>
</dbReference>
<name>A0A3M0FUB3_9FLAO</name>
<feature type="domain" description="Secretion system C-terminal sorting" evidence="3">
    <location>
        <begin position="523"/>
        <end position="585"/>
    </location>
</feature>
<keyword evidence="5" id="KW-1185">Reference proteome</keyword>
<evidence type="ECO:0000256" key="1">
    <source>
        <dbReference type="ARBA" id="ARBA00022729"/>
    </source>
</evidence>
<dbReference type="Proteomes" id="UP000281985">
    <property type="component" value="Unassembled WGS sequence"/>
</dbReference>
<dbReference type="InterPro" id="IPR011519">
    <property type="entry name" value="UnbV_ASPIC"/>
</dbReference>
<proteinExistence type="predicted"/>
<dbReference type="AlphaFoldDB" id="A0A3M0FUB3"/>
<comment type="caution">
    <text evidence="4">The sequence shown here is derived from an EMBL/GenBank/DDBJ whole genome shotgun (WGS) entry which is preliminary data.</text>
</comment>
<sequence>MKLLFLQDHRLFHKTKTSIMKTNLYLLAGILMISAFAKAQLTFSDATDLLVNNNLRSGVAMAVTDVNNDGLDDIIRLDGAQNLEIEYQQEDGSFTLAALGTGIGGPWGMTIADVDDNGFNDIILGGSYDDLKLLKADASGTSFTVETLDGPNIFLQNANFVDINNDGNIDFFGCHDDGLSNPYKNDGSGNLTYDLGLIDTSSTVASDNSGNYGSIWMDYDNDGDLDLYISKCRQGVDDPMDGRRLNLLFQNDGNNNFTDVAESAGLLPMTQTWSTNFEDIDNDGDLDAVIVNHFSNHQIYANNGDGTFTDITAQTGVETALQEIGFGIQVMMEDFDNNGFIDIYMTTTDGDDKILLNNGDITFTEAVNPFTRNGDHVQSAAVGDLNNDGFIDIIAGYASGFNNPSDSANDQLFLNNGNENNWIKLDLKGDESNSNGIGARIELYGDWGLQIREVRAGESYGTQNSLQTHFGIATATAIEKVIVRWPSGIVDEILEPSINRTLTVLEGENELSLVDFNTGDFLIYPNPTKGSFTVEHTRDKLEEITIYDVNGRKLEVFKPAALKNNIDVAHLSSGVYFVSAGNTYKRLVKQ</sequence>
<dbReference type="InterPro" id="IPR027039">
    <property type="entry name" value="Crtac1"/>
</dbReference>
<reference evidence="4 5" key="1">
    <citation type="submission" date="2018-10" db="EMBL/GenBank/DDBJ databases">
        <title>Dokdonia luteus sp. nov., isolated from sea water.</title>
        <authorList>
            <person name="Zhou L.Y."/>
            <person name="Du Z.J."/>
        </authorList>
    </citation>
    <scope>NUCLEOTIDE SEQUENCE [LARGE SCALE GENOMIC DNA]</scope>
    <source>
        <strain evidence="4 5">SH27</strain>
    </source>
</reference>
<dbReference type="Pfam" id="PF07593">
    <property type="entry name" value="UnbV_ASPIC"/>
    <property type="match status" value="1"/>
</dbReference>
<dbReference type="NCBIfam" id="TIGR04183">
    <property type="entry name" value="Por_Secre_tail"/>
    <property type="match status" value="1"/>
</dbReference>
<feature type="domain" description="ASPIC/UnbV" evidence="2">
    <location>
        <begin position="436"/>
        <end position="503"/>
    </location>
</feature>
<keyword evidence="1" id="KW-0732">Signal</keyword>
<dbReference type="PANTHER" id="PTHR16026">
    <property type="entry name" value="CARTILAGE ACIDIC PROTEIN 1"/>
    <property type="match status" value="1"/>
</dbReference>
<dbReference type="SUPFAM" id="SSF69318">
    <property type="entry name" value="Integrin alpha N-terminal domain"/>
    <property type="match status" value="1"/>
</dbReference>
<dbReference type="EMBL" id="REFV01000025">
    <property type="protein sequence ID" value="RMB56075.1"/>
    <property type="molecule type" value="Genomic_DNA"/>
</dbReference>
<gene>
    <name evidence="4" type="ORF">EAX61_16110</name>
</gene>
<dbReference type="PANTHER" id="PTHR16026:SF0">
    <property type="entry name" value="CARTILAGE ACIDIC PROTEIN 1"/>
    <property type="match status" value="1"/>
</dbReference>
<evidence type="ECO:0000313" key="4">
    <source>
        <dbReference type="EMBL" id="RMB56075.1"/>
    </source>
</evidence>
<dbReference type="Pfam" id="PF18962">
    <property type="entry name" value="Por_Secre_tail"/>
    <property type="match status" value="1"/>
</dbReference>
<evidence type="ECO:0000259" key="3">
    <source>
        <dbReference type="Pfam" id="PF18962"/>
    </source>
</evidence>
<dbReference type="InterPro" id="IPR026444">
    <property type="entry name" value="Secre_tail"/>
</dbReference>
<accession>A0A3M0FUB3</accession>
<organism evidence="4 5">
    <name type="scientific">Dokdonia sinensis</name>
    <dbReference type="NCBI Taxonomy" id="2479847"/>
    <lineage>
        <taxon>Bacteria</taxon>
        <taxon>Pseudomonadati</taxon>
        <taxon>Bacteroidota</taxon>
        <taxon>Flavobacteriia</taxon>
        <taxon>Flavobacteriales</taxon>
        <taxon>Flavobacteriaceae</taxon>
        <taxon>Dokdonia</taxon>
    </lineage>
</organism>
<evidence type="ECO:0000259" key="2">
    <source>
        <dbReference type="Pfam" id="PF07593"/>
    </source>
</evidence>